<accession>A0ABQ8BNE9</accession>
<proteinExistence type="predicted"/>
<feature type="non-terminal residue" evidence="1">
    <location>
        <position position="135"/>
    </location>
</feature>
<reference evidence="1 2" key="1">
    <citation type="submission" date="2021-05" db="EMBL/GenBank/DDBJ databases">
        <title>Genome Assembly of Synthetic Allotetraploid Brassica napus Reveals Homoeologous Exchanges between Subgenomes.</title>
        <authorList>
            <person name="Davis J.T."/>
        </authorList>
    </citation>
    <scope>NUCLEOTIDE SEQUENCE [LARGE SCALE GENOMIC DNA]</scope>
    <source>
        <strain evidence="2">cv. Da-Ae</strain>
        <tissue evidence="1">Seedling</tissue>
    </source>
</reference>
<feature type="non-terminal residue" evidence="1">
    <location>
        <position position="1"/>
    </location>
</feature>
<name>A0ABQ8BNE9_BRANA</name>
<sequence length="135" mass="15825">LSLDERRFDVSFGDSCRRRLLRCLSSATSPPVALVGDLFLGGSPRGDRFVGSLSRWVFSSKLSLGGSNRSFHLKSKGEQVTHSHKWNQENRLFVASWQEESYRLFHKKIEMLILRISHKKIQSKWWRYQMKKKKI</sequence>
<evidence type="ECO:0000313" key="1">
    <source>
        <dbReference type="EMBL" id="KAH0906361.1"/>
    </source>
</evidence>
<dbReference type="EMBL" id="JAGKQM010000010">
    <property type="protein sequence ID" value="KAH0906361.1"/>
    <property type="molecule type" value="Genomic_DNA"/>
</dbReference>
<gene>
    <name evidence="1" type="ORF">HID58_038188</name>
</gene>
<comment type="caution">
    <text evidence="1">The sequence shown here is derived from an EMBL/GenBank/DDBJ whole genome shotgun (WGS) entry which is preliminary data.</text>
</comment>
<evidence type="ECO:0000313" key="2">
    <source>
        <dbReference type="Proteomes" id="UP000824890"/>
    </source>
</evidence>
<protein>
    <submittedName>
        <fullName evidence="1">Uncharacterized protein</fullName>
    </submittedName>
</protein>
<organism evidence="1 2">
    <name type="scientific">Brassica napus</name>
    <name type="common">Rape</name>
    <dbReference type="NCBI Taxonomy" id="3708"/>
    <lineage>
        <taxon>Eukaryota</taxon>
        <taxon>Viridiplantae</taxon>
        <taxon>Streptophyta</taxon>
        <taxon>Embryophyta</taxon>
        <taxon>Tracheophyta</taxon>
        <taxon>Spermatophyta</taxon>
        <taxon>Magnoliopsida</taxon>
        <taxon>eudicotyledons</taxon>
        <taxon>Gunneridae</taxon>
        <taxon>Pentapetalae</taxon>
        <taxon>rosids</taxon>
        <taxon>malvids</taxon>
        <taxon>Brassicales</taxon>
        <taxon>Brassicaceae</taxon>
        <taxon>Brassiceae</taxon>
        <taxon>Brassica</taxon>
    </lineage>
</organism>
<dbReference type="Proteomes" id="UP000824890">
    <property type="component" value="Unassembled WGS sequence"/>
</dbReference>
<keyword evidence="2" id="KW-1185">Reference proteome</keyword>